<evidence type="ECO:0000313" key="2">
    <source>
        <dbReference type="Proteomes" id="UP000309997"/>
    </source>
</evidence>
<evidence type="ECO:0000313" key="1">
    <source>
        <dbReference type="EMBL" id="KAL3597138.1"/>
    </source>
</evidence>
<proteinExistence type="predicted"/>
<organism evidence="1 2">
    <name type="scientific">Populus alba</name>
    <name type="common">White poplar</name>
    <dbReference type="NCBI Taxonomy" id="43335"/>
    <lineage>
        <taxon>Eukaryota</taxon>
        <taxon>Viridiplantae</taxon>
        <taxon>Streptophyta</taxon>
        <taxon>Embryophyta</taxon>
        <taxon>Tracheophyta</taxon>
        <taxon>Spermatophyta</taxon>
        <taxon>Magnoliopsida</taxon>
        <taxon>eudicotyledons</taxon>
        <taxon>Gunneridae</taxon>
        <taxon>Pentapetalae</taxon>
        <taxon>rosids</taxon>
        <taxon>fabids</taxon>
        <taxon>Malpighiales</taxon>
        <taxon>Salicaceae</taxon>
        <taxon>Saliceae</taxon>
        <taxon>Populus</taxon>
    </lineage>
</organism>
<comment type="caution">
    <text evidence="1">The sequence shown here is derived from an EMBL/GenBank/DDBJ whole genome shotgun (WGS) entry which is preliminary data.</text>
</comment>
<accession>A0ACC4CIV2</accession>
<protein>
    <submittedName>
        <fullName evidence="1">Uncharacterized protein</fullName>
    </submittedName>
</protein>
<reference evidence="1 2" key="1">
    <citation type="journal article" date="2024" name="Plant Biotechnol. J.">
        <title>Genome and CRISPR/Cas9 system of a widespread forest tree (Populus alba) in the world.</title>
        <authorList>
            <person name="Liu Y.J."/>
            <person name="Jiang P.F."/>
            <person name="Han X.M."/>
            <person name="Li X.Y."/>
            <person name="Wang H.M."/>
            <person name="Wang Y.J."/>
            <person name="Wang X.X."/>
            <person name="Zeng Q.Y."/>
        </authorList>
    </citation>
    <scope>NUCLEOTIDE SEQUENCE [LARGE SCALE GENOMIC DNA]</scope>
    <source>
        <strain evidence="2">cv. PAL-ZL1</strain>
    </source>
</reference>
<keyword evidence="2" id="KW-1185">Reference proteome</keyword>
<sequence>MWRRRGNWRPCLNRCSRDSIRRSYGVLDQGNRLRKFCSVEPYRPVTGTTELVDQILESEVTALFFPASIRDMKASTTLSTSDVQASKTSLPFLV</sequence>
<gene>
    <name evidence="1" type="ORF">D5086_008775</name>
</gene>
<name>A0ACC4CIV2_POPAL</name>
<dbReference type="Proteomes" id="UP000309997">
    <property type="component" value="Unassembled WGS sequence"/>
</dbReference>
<dbReference type="EMBL" id="RCHU02000004">
    <property type="protein sequence ID" value="KAL3597138.1"/>
    <property type="molecule type" value="Genomic_DNA"/>
</dbReference>